<comment type="caution">
    <text evidence="9">The sequence shown here is derived from an EMBL/GenBank/DDBJ whole genome shotgun (WGS) entry which is preliminary data.</text>
</comment>
<evidence type="ECO:0000256" key="1">
    <source>
        <dbReference type="ARBA" id="ARBA00004651"/>
    </source>
</evidence>
<dbReference type="GO" id="GO:0005886">
    <property type="term" value="C:plasma membrane"/>
    <property type="evidence" value="ECO:0007669"/>
    <property type="project" value="UniProtKB-SubCell"/>
</dbReference>
<dbReference type="GO" id="GO:0017038">
    <property type="term" value="P:protein import"/>
    <property type="evidence" value="ECO:0007669"/>
    <property type="project" value="TreeGrafter"/>
</dbReference>
<evidence type="ECO:0000256" key="7">
    <source>
        <dbReference type="SAM" id="Phobius"/>
    </source>
</evidence>
<dbReference type="PANTHER" id="PTHR30625:SF3">
    <property type="entry name" value="TOL-PAL SYSTEM PROTEIN TOLQ"/>
    <property type="match status" value="1"/>
</dbReference>
<evidence type="ECO:0000313" key="9">
    <source>
        <dbReference type="EMBL" id="MEN7550017.1"/>
    </source>
</evidence>
<name>A0AAW9RYN0_9BACT</name>
<keyword evidence="6" id="KW-0813">Transport</keyword>
<organism evidence="9 10">
    <name type="scientific">Rapidithrix thailandica</name>
    <dbReference type="NCBI Taxonomy" id="413964"/>
    <lineage>
        <taxon>Bacteria</taxon>
        <taxon>Pseudomonadati</taxon>
        <taxon>Bacteroidota</taxon>
        <taxon>Cytophagia</taxon>
        <taxon>Cytophagales</taxon>
        <taxon>Flammeovirgaceae</taxon>
        <taxon>Rapidithrix</taxon>
    </lineage>
</organism>
<keyword evidence="2" id="KW-1003">Cell membrane</keyword>
<evidence type="ECO:0000256" key="5">
    <source>
        <dbReference type="ARBA" id="ARBA00023136"/>
    </source>
</evidence>
<evidence type="ECO:0000259" key="8">
    <source>
        <dbReference type="Pfam" id="PF01618"/>
    </source>
</evidence>
<feature type="transmembrane region" description="Helical" evidence="7">
    <location>
        <begin position="116"/>
        <end position="138"/>
    </location>
</feature>
<dbReference type="InterPro" id="IPR050790">
    <property type="entry name" value="ExbB/TolQ_transport"/>
</dbReference>
<gene>
    <name evidence="9" type="ORF">AAG747_18985</name>
</gene>
<dbReference type="Proteomes" id="UP001403385">
    <property type="component" value="Unassembled WGS sequence"/>
</dbReference>
<keyword evidence="5 7" id="KW-0472">Membrane</keyword>
<comment type="subcellular location">
    <subcellularLocation>
        <location evidence="1">Cell membrane</location>
        <topology evidence="1">Multi-pass membrane protein</topology>
    </subcellularLocation>
    <subcellularLocation>
        <location evidence="6">Membrane</location>
        <topology evidence="6">Multi-pass membrane protein</topology>
    </subcellularLocation>
</comment>
<dbReference type="RefSeq" id="WP_346822794.1">
    <property type="nucleotide sequence ID" value="NZ_JBDKWZ010000011.1"/>
</dbReference>
<evidence type="ECO:0000256" key="6">
    <source>
        <dbReference type="RuleBase" id="RU004057"/>
    </source>
</evidence>
<evidence type="ECO:0000313" key="10">
    <source>
        <dbReference type="Proteomes" id="UP001403385"/>
    </source>
</evidence>
<accession>A0AAW9RYN0</accession>
<dbReference type="InterPro" id="IPR002898">
    <property type="entry name" value="MotA_ExbB_proton_chnl"/>
</dbReference>
<evidence type="ECO:0000256" key="4">
    <source>
        <dbReference type="ARBA" id="ARBA00022989"/>
    </source>
</evidence>
<dbReference type="EMBL" id="JBDKWZ010000011">
    <property type="protein sequence ID" value="MEN7550017.1"/>
    <property type="molecule type" value="Genomic_DNA"/>
</dbReference>
<evidence type="ECO:0000256" key="2">
    <source>
        <dbReference type="ARBA" id="ARBA00022475"/>
    </source>
</evidence>
<protein>
    <submittedName>
        <fullName evidence="9">MotA/TolQ/ExbB proton channel family protein</fullName>
    </submittedName>
</protein>
<feature type="transmembrane region" description="Helical" evidence="7">
    <location>
        <begin position="15"/>
        <end position="41"/>
    </location>
</feature>
<evidence type="ECO:0000256" key="3">
    <source>
        <dbReference type="ARBA" id="ARBA00022692"/>
    </source>
</evidence>
<feature type="domain" description="MotA/TolQ/ExbB proton channel" evidence="8">
    <location>
        <begin position="96"/>
        <end position="167"/>
    </location>
</feature>
<keyword evidence="4 7" id="KW-1133">Transmembrane helix</keyword>
<dbReference type="PANTHER" id="PTHR30625">
    <property type="entry name" value="PROTEIN TOLQ"/>
    <property type="match status" value="1"/>
</dbReference>
<reference evidence="9 10" key="1">
    <citation type="submission" date="2024-04" db="EMBL/GenBank/DDBJ databases">
        <title>Novel genus in family Flammeovirgaceae.</title>
        <authorList>
            <person name="Nguyen T.H."/>
            <person name="Vuong T.Q."/>
            <person name="Le H."/>
            <person name="Kim S.-G."/>
        </authorList>
    </citation>
    <scope>NUCLEOTIDE SEQUENCE [LARGE SCALE GENOMIC DNA]</scope>
    <source>
        <strain evidence="9 10">JCM 23209</strain>
    </source>
</reference>
<feature type="transmembrane region" description="Helical" evidence="7">
    <location>
        <begin position="150"/>
        <end position="168"/>
    </location>
</feature>
<keyword evidence="3 7" id="KW-0812">Transmembrane</keyword>
<dbReference type="Pfam" id="PF01618">
    <property type="entry name" value="MotA_ExbB"/>
    <property type="match status" value="1"/>
</dbReference>
<sequence length="199" mass="21577">MEVLNKILYWISTGLMLPVVVGLLFLFLRALAALGSFYGLYVNRLKAAKKVTPFLGEVASSGLTGQQAPTGKDRIFASLEHLLQAVHSPVNREKILSDFELAMSKQLSTTKNMSKLGPVLGLMGTLIPMGPALVGLASGDITSMAENMQVAFSTTVVGLIVGAIGFTLTEVKQRWFAKDLSLLYYISDLISEEHAKKEK</sequence>
<keyword evidence="10" id="KW-1185">Reference proteome</keyword>
<proteinExistence type="inferred from homology"/>
<keyword evidence="6" id="KW-0653">Protein transport</keyword>
<comment type="similarity">
    <text evidence="6">Belongs to the exbB/tolQ family.</text>
</comment>
<dbReference type="AlphaFoldDB" id="A0AAW9RYN0"/>